<dbReference type="Proteomes" id="UP000320773">
    <property type="component" value="Unassembled WGS sequence"/>
</dbReference>
<protein>
    <submittedName>
        <fullName evidence="1">Uncharacterized protein</fullName>
    </submittedName>
</protein>
<gene>
    <name evidence="1" type="ORF">BC670_3113</name>
</gene>
<comment type="caution">
    <text evidence="1">The sequence shown here is derived from an EMBL/GenBank/DDBJ whole genome shotgun (WGS) entry which is preliminary data.</text>
</comment>
<evidence type="ECO:0000313" key="2">
    <source>
        <dbReference type="Proteomes" id="UP000320773"/>
    </source>
</evidence>
<organism evidence="1 2">
    <name type="scientific">Flavobacterium branchiophilum</name>
    <dbReference type="NCBI Taxonomy" id="55197"/>
    <lineage>
        <taxon>Bacteria</taxon>
        <taxon>Pseudomonadati</taxon>
        <taxon>Bacteroidota</taxon>
        <taxon>Flavobacteriia</taxon>
        <taxon>Flavobacteriales</taxon>
        <taxon>Flavobacteriaceae</taxon>
        <taxon>Flavobacterium</taxon>
    </lineage>
</organism>
<accession>A0A543G7M3</accession>
<reference evidence="1 2" key="1">
    <citation type="submission" date="2019-06" db="EMBL/GenBank/DDBJ databases">
        <title>Genomic Encyclopedia of Archaeal and Bacterial Type Strains, Phase II (KMG-II): from individual species to whole genera.</title>
        <authorList>
            <person name="Goeker M."/>
        </authorList>
    </citation>
    <scope>NUCLEOTIDE SEQUENCE [LARGE SCALE GENOMIC DNA]</scope>
    <source>
        <strain evidence="1 2">DSM 24789</strain>
    </source>
</reference>
<name>A0A543G7M3_9FLAO</name>
<dbReference type="EMBL" id="VFPJ01000001">
    <property type="protein sequence ID" value="TQM42085.1"/>
    <property type="molecule type" value="Genomic_DNA"/>
</dbReference>
<proteinExistence type="predicted"/>
<evidence type="ECO:0000313" key="1">
    <source>
        <dbReference type="EMBL" id="TQM42085.1"/>
    </source>
</evidence>
<sequence length="249" mass="29820">MRFLFVILLFFTKFIWCFSQIQPNSIKYYYPKDSLKFKKENSYLEFEYDKLLYGKTTMIIHCEMNNKVFDFIFKKNIRKLSNYGGNFSDVYGIQKNGNYGVVEKYYNEPFTISEHNLYAFIIENKNNVLLKKITFQDFGNEVFWPEFDYSNCSISDENQDGMPEFYLSYMCESDGLDAKPFKQIIYTFDTKNQTKLIKSKTTAYYPAGNEGETYKTESDFNWNKLPKLIRFKSKLILNKHKILYFKNQN</sequence>
<dbReference type="AlphaFoldDB" id="A0A543G7M3"/>
<dbReference type="RefSeq" id="WP_089080629.1">
    <property type="nucleotide sequence ID" value="NZ_VFPJ01000001.1"/>
</dbReference>